<dbReference type="SUPFAM" id="SSF54768">
    <property type="entry name" value="dsRNA-binding domain-like"/>
    <property type="match status" value="1"/>
</dbReference>
<dbReference type="EMBL" id="SIHI01000001">
    <property type="protein sequence ID" value="TWT57119.1"/>
    <property type="molecule type" value="Genomic_DNA"/>
</dbReference>
<comment type="similarity">
    <text evidence="2 8 9">Belongs to the universal ribosomal protein uS5 family.</text>
</comment>
<evidence type="ECO:0000259" key="10">
    <source>
        <dbReference type="PROSITE" id="PS50881"/>
    </source>
</evidence>
<dbReference type="InterPro" id="IPR005712">
    <property type="entry name" value="Ribosomal_uS5_bac-type"/>
</dbReference>
<proteinExistence type="inferred from homology"/>
<accession>A0A5C5X3B3</accession>
<keyword evidence="4 8" id="KW-0694">RNA-binding</keyword>
<dbReference type="Gene3D" id="3.30.230.10">
    <property type="match status" value="1"/>
</dbReference>
<dbReference type="SUPFAM" id="SSF54211">
    <property type="entry name" value="Ribosomal protein S5 domain 2-like"/>
    <property type="match status" value="1"/>
</dbReference>
<dbReference type="RefSeq" id="WP_146506998.1">
    <property type="nucleotide sequence ID" value="NZ_SIHI01000001.1"/>
</dbReference>
<dbReference type="HAMAP" id="MF_01307_B">
    <property type="entry name" value="Ribosomal_uS5_B"/>
    <property type="match status" value="1"/>
</dbReference>
<dbReference type="GO" id="GO:0005737">
    <property type="term" value="C:cytoplasm"/>
    <property type="evidence" value="ECO:0007669"/>
    <property type="project" value="UniProtKB-ARBA"/>
</dbReference>
<dbReference type="NCBIfam" id="TIGR01021">
    <property type="entry name" value="rpsE_bact"/>
    <property type="match status" value="1"/>
</dbReference>
<keyword evidence="3 8" id="KW-0699">rRNA-binding</keyword>
<dbReference type="InterPro" id="IPR020568">
    <property type="entry name" value="Ribosomal_Su5_D2-typ_SF"/>
</dbReference>
<dbReference type="InterPro" id="IPR014721">
    <property type="entry name" value="Ribsml_uS5_D2-typ_fold_subgr"/>
</dbReference>
<dbReference type="GO" id="GO:0003735">
    <property type="term" value="F:structural constituent of ribosome"/>
    <property type="evidence" value="ECO:0007669"/>
    <property type="project" value="UniProtKB-UniRule"/>
</dbReference>
<dbReference type="InterPro" id="IPR005324">
    <property type="entry name" value="Ribosomal_uS5_C"/>
</dbReference>
<evidence type="ECO:0000256" key="4">
    <source>
        <dbReference type="ARBA" id="ARBA00022884"/>
    </source>
</evidence>
<dbReference type="PANTHER" id="PTHR48277">
    <property type="entry name" value="MITOCHONDRIAL RIBOSOMAL PROTEIN S5"/>
    <property type="match status" value="1"/>
</dbReference>
<feature type="domain" description="S5 DRBM" evidence="10">
    <location>
        <begin position="14"/>
        <end position="77"/>
    </location>
</feature>
<dbReference type="Proteomes" id="UP000317243">
    <property type="component" value="Unassembled WGS sequence"/>
</dbReference>
<evidence type="ECO:0000256" key="5">
    <source>
        <dbReference type="ARBA" id="ARBA00022980"/>
    </source>
</evidence>
<reference evidence="11 12" key="1">
    <citation type="submission" date="2019-02" db="EMBL/GenBank/DDBJ databases">
        <title>Deep-cultivation of Planctomycetes and their phenomic and genomic characterization uncovers novel biology.</title>
        <authorList>
            <person name="Wiegand S."/>
            <person name="Jogler M."/>
            <person name="Boedeker C."/>
            <person name="Pinto D."/>
            <person name="Vollmers J."/>
            <person name="Rivas-Marin E."/>
            <person name="Kohn T."/>
            <person name="Peeters S.H."/>
            <person name="Heuer A."/>
            <person name="Rast P."/>
            <person name="Oberbeckmann S."/>
            <person name="Bunk B."/>
            <person name="Jeske O."/>
            <person name="Meyerdierks A."/>
            <person name="Storesund J.E."/>
            <person name="Kallscheuer N."/>
            <person name="Luecker S."/>
            <person name="Lage O.M."/>
            <person name="Pohl T."/>
            <person name="Merkel B.J."/>
            <person name="Hornburger P."/>
            <person name="Mueller R.-W."/>
            <person name="Bruemmer F."/>
            <person name="Labrenz M."/>
            <person name="Spormann A.M."/>
            <person name="Op Den Camp H."/>
            <person name="Overmann J."/>
            <person name="Amann R."/>
            <person name="Jetten M.S.M."/>
            <person name="Mascher T."/>
            <person name="Medema M.H."/>
            <person name="Devos D.P."/>
            <person name="Kaster A.-K."/>
            <person name="Ovreas L."/>
            <person name="Rohde M."/>
            <person name="Galperin M.Y."/>
            <person name="Jogler C."/>
        </authorList>
    </citation>
    <scope>NUCLEOTIDE SEQUENCE [LARGE SCALE GENOMIC DNA]</scope>
    <source>
        <strain evidence="11 12">KOR42</strain>
    </source>
</reference>
<comment type="domain">
    <text evidence="8">The N-terminal domain interacts with the head of the 30S subunit; the C-terminal domain interacts with the body and contacts protein S4. The interaction surface between S4 and S5 is involved in control of translational fidelity.</text>
</comment>
<dbReference type="PROSITE" id="PS50881">
    <property type="entry name" value="S5_DSRBD"/>
    <property type="match status" value="1"/>
</dbReference>
<dbReference type="GO" id="GO:0015935">
    <property type="term" value="C:small ribosomal subunit"/>
    <property type="evidence" value="ECO:0007669"/>
    <property type="project" value="InterPro"/>
</dbReference>
<comment type="function">
    <text evidence="8">With S4 and S12 plays an important role in translational accuracy.</text>
</comment>
<dbReference type="GO" id="GO:0006412">
    <property type="term" value="P:translation"/>
    <property type="evidence" value="ECO:0007669"/>
    <property type="project" value="UniProtKB-UniRule"/>
</dbReference>
<gene>
    <name evidence="8 11" type="primary">rpsE</name>
    <name evidence="11" type="ORF">KOR42_04770</name>
</gene>
<protein>
    <recommendedName>
        <fullName evidence="7 8">Small ribosomal subunit protein uS5</fullName>
    </recommendedName>
</protein>
<keyword evidence="12" id="KW-1185">Reference proteome</keyword>
<evidence type="ECO:0000256" key="2">
    <source>
        <dbReference type="ARBA" id="ARBA00008945"/>
    </source>
</evidence>
<dbReference type="PANTHER" id="PTHR48277:SF1">
    <property type="entry name" value="MITOCHONDRIAL RIBOSOMAL PROTEIN S5"/>
    <property type="match status" value="1"/>
</dbReference>
<comment type="subunit">
    <text evidence="8">Part of the 30S ribosomal subunit. Contacts proteins S4 and S8.</text>
</comment>
<keyword evidence="5 8" id="KW-0689">Ribosomal protein</keyword>
<keyword evidence="6 8" id="KW-0687">Ribonucleoprotein</keyword>
<comment type="function">
    <text evidence="1 8">Located at the back of the 30S subunit body where it stabilizes the conformation of the head with respect to the body.</text>
</comment>
<dbReference type="Pfam" id="PF00333">
    <property type="entry name" value="Ribosomal_S5"/>
    <property type="match status" value="1"/>
</dbReference>
<dbReference type="GO" id="GO:0019843">
    <property type="term" value="F:rRNA binding"/>
    <property type="evidence" value="ECO:0007669"/>
    <property type="project" value="UniProtKB-UniRule"/>
</dbReference>
<name>A0A5C5X3B3_9PLAN</name>
<dbReference type="InterPro" id="IPR013810">
    <property type="entry name" value="Ribosomal_uS5_N"/>
</dbReference>
<dbReference type="Pfam" id="PF03719">
    <property type="entry name" value="Ribosomal_S5_C"/>
    <property type="match status" value="1"/>
</dbReference>
<sequence>MAQQDSGQGHSTKNPERVVQIRRCACVVKGGRRFSFAALVVVGDESSRVGYGYGKGTEVPIAVEKATKQANRRLQDVALDGTTIPHQVEGRFGASRVVLVPAAPGTGIIAGETVRAVVELAGVTDILTKSRGSSNPVNLVKATFDALSKLRTREHVARLRGVEV</sequence>
<evidence type="ECO:0000256" key="9">
    <source>
        <dbReference type="RuleBase" id="RU003823"/>
    </source>
</evidence>
<evidence type="ECO:0000313" key="12">
    <source>
        <dbReference type="Proteomes" id="UP000317243"/>
    </source>
</evidence>
<organism evidence="11 12">
    <name type="scientific">Thalassoglobus neptunius</name>
    <dbReference type="NCBI Taxonomy" id="1938619"/>
    <lineage>
        <taxon>Bacteria</taxon>
        <taxon>Pseudomonadati</taxon>
        <taxon>Planctomycetota</taxon>
        <taxon>Planctomycetia</taxon>
        <taxon>Planctomycetales</taxon>
        <taxon>Planctomycetaceae</taxon>
        <taxon>Thalassoglobus</taxon>
    </lineage>
</organism>
<dbReference type="Gene3D" id="3.30.160.20">
    <property type="match status" value="1"/>
</dbReference>
<dbReference type="AlphaFoldDB" id="A0A5C5X3B3"/>
<evidence type="ECO:0000256" key="3">
    <source>
        <dbReference type="ARBA" id="ARBA00022730"/>
    </source>
</evidence>
<evidence type="ECO:0000256" key="8">
    <source>
        <dbReference type="HAMAP-Rule" id="MF_01307"/>
    </source>
</evidence>
<comment type="caution">
    <text evidence="11">The sequence shown here is derived from an EMBL/GenBank/DDBJ whole genome shotgun (WGS) entry which is preliminary data.</text>
</comment>
<evidence type="ECO:0000313" key="11">
    <source>
        <dbReference type="EMBL" id="TWT57119.1"/>
    </source>
</evidence>
<dbReference type="InterPro" id="IPR000851">
    <property type="entry name" value="Ribosomal_uS5"/>
</dbReference>
<evidence type="ECO:0000256" key="7">
    <source>
        <dbReference type="ARBA" id="ARBA00035255"/>
    </source>
</evidence>
<evidence type="ECO:0000256" key="6">
    <source>
        <dbReference type="ARBA" id="ARBA00023274"/>
    </source>
</evidence>
<dbReference type="OrthoDB" id="9809045at2"/>
<dbReference type="FunFam" id="3.30.230.10:FF:000002">
    <property type="entry name" value="30S ribosomal protein S5"/>
    <property type="match status" value="1"/>
</dbReference>
<evidence type="ECO:0000256" key="1">
    <source>
        <dbReference type="ARBA" id="ARBA00003093"/>
    </source>
</evidence>